<evidence type="ECO:0000256" key="1">
    <source>
        <dbReference type="SAM" id="Phobius"/>
    </source>
</evidence>
<keyword evidence="1" id="KW-1133">Transmembrane helix</keyword>
<keyword evidence="1" id="KW-0812">Transmembrane</keyword>
<reference evidence="2" key="1">
    <citation type="journal article" date="2020" name="Nature">
        <title>Giant virus diversity and host interactions through global metagenomics.</title>
        <authorList>
            <person name="Schulz F."/>
            <person name="Roux S."/>
            <person name="Paez-Espino D."/>
            <person name="Jungbluth S."/>
            <person name="Walsh D.A."/>
            <person name="Denef V.J."/>
            <person name="McMahon K.D."/>
            <person name="Konstantinidis K.T."/>
            <person name="Eloe-Fadrosh E.A."/>
            <person name="Kyrpides N.C."/>
            <person name="Woyke T."/>
        </authorList>
    </citation>
    <scope>NUCLEOTIDE SEQUENCE</scope>
    <source>
        <strain evidence="2">GVMAG-M-3300010158-13</strain>
    </source>
</reference>
<feature type="transmembrane region" description="Helical" evidence="1">
    <location>
        <begin position="62"/>
        <end position="82"/>
    </location>
</feature>
<accession>A0A6C0B8Z5</accession>
<sequence length="84" mass="9659">MKLIDSNYSSLDKKSDELNEKYMLNSKTLNQYENNLVSGDKKQSLEDARKNDAEMYLAEQNYIYILGTITFAIVFVGAIVIIRN</sequence>
<protein>
    <submittedName>
        <fullName evidence="2">Uncharacterized protein</fullName>
    </submittedName>
</protein>
<dbReference type="AlphaFoldDB" id="A0A6C0B8Z5"/>
<organism evidence="2">
    <name type="scientific">viral metagenome</name>
    <dbReference type="NCBI Taxonomy" id="1070528"/>
    <lineage>
        <taxon>unclassified sequences</taxon>
        <taxon>metagenomes</taxon>
        <taxon>organismal metagenomes</taxon>
    </lineage>
</organism>
<dbReference type="EMBL" id="MN739089">
    <property type="protein sequence ID" value="QHS87933.1"/>
    <property type="molecule type" value="Genomic_DNA"/>
</dbReference>
<evidence type="ECO:0000313" key="2">
    <source>
        <dbReference type="EMBL" id="QHS87933.1"/>
    </source>
</evidence>
<name>A0A6C0B8Z5_9ZZZZ</name>
<proteinExistence type="predicted"/>
<keyword evidence="1" id="KW-0472">Membrane</keyword>